<accession>A0A0E3BGQ6</accession>
<organism evidence="2 3">
    <name type="scientific">Comamonas thiooxydans</name>
    <dbReference type="NCBI Taxonomy" id="363952"/>
    <lineage>
        <taxon>Bacteria</taxon>
        <taxon>Pseudomonadati</taxon>
        <taxon>Pseudomonadota</taxon>
        <taxon>Betaproteobacteria</taxon>
        <taxon>Burkholderiales</taxon>
        <taxon>Comamonadaceae</taxon>
        <taxon>Comamonas</taxon>
    </lineage>
</organism>
<dbReference type="Proteomes" id="UP000029567">
    <property type="component" value="Unassembled WGS sequence"/>
</dbReference>
<evidence type="ECO:0000313" key="3">
    <source>
        <dbReference type="Proteomes" id="UP000029567"/>
    </source>
</evidence>
<keyword evidence="1" id="KW-0812">Transmembrane</keyword>
<name>A0A0E3BGQ6_9BURK</name>
<reference evidence="2 3" key="1">
    <citation type="submission" date="2013-09" db="EMBL/GenBank/DDBJ databases">
        <title>High correlation between genotypes and phenotypes of environmental bacteria Comamonas testosteroni strains.</title>
        <authorList>
            <person name="Liu L."/>
            <person name="Zhu W."/>
            <person name="Xia X."/>
            <person name="Xu B."/>
            <person name="Luo M."/>
            <person name="Wang G."/>
        </authorList>
    </citation>
    <scope>NUCLEOTIDE SEQUENCE [LARGE SCALE GENOMIC DNA]</scope>
    <source>
        <strain evidence="2 3">JL14</strain>
    </source>
</reference>
<proteinExistence type="predicted"/>
<evidence type="ECO:0000313" key="2">
    <source>
        <dbReference type="EMBL" id="KGG93009.1"/>
    </source>
</evidence>
<dbReference type="AlphaFoldDB" id="A0A0E3BGQ6"/>
<gene>
    <name evidence="2" type="ORF">P245_10605</name>
</gene>
<keyword evidence="1" id="KW-1133">Transmembrane helix</keyword>
<dbReference type="EMBL" id="AWTN01000085">
    <property type="protein sequence ID" value="KGG93009.1"/>
    <property type="molecule type" value="Genomic_DNA"/>
</dbReference>
<sequence length="228" mass="23812">MSTNPPLTPHSLEIQAAEESLRALLQRVMKAPLDETIAQANGALREELAELRDLVRSSGQDQAALLEDSLQPLEDRLKRLEAGSRPIAEQLATVQAALETAKVAAAAEAKASAERAAQAEAAAGAITQRVAGLGEALKQASTALQQQADGLHAAAERSAREQGASLQKQGAELHAALVRTAQESGAALQQQVAQLQAPARTALRLGWFIAVTGIAGWATALVLFLRGA</sequence>
<comment type="caution">
    <text evidence="2">The sequence shown here is derived from an EMBL/GenBank/DDBJ whole genome shotgun (WGS) entry which is preliminary data.</text>
</comment>
<protein>
    <submittedName>
        <fullName evidence="2">Uncharacterized protein</fullName>
    </submittedName>
</protein>
<dbReference type="RefSeq" id="WP_052088170.1">
    <property type="nucleotide sequence ID" value="NZ_AWTN01000085.1"/>
</dbReference>
<keyword evidence="1" id="KW-0472">Membrane</keyword>
<feature type="transmembrane region" description="Helical" evidence="1">
    <location>
        <begin position="205"/>
        <end position="225"/>
    </location>
</feature>
<evidence type="ECO:0000256" key="1">
    <source>
        <dbReference type="SAM" id="Phobius"/>
    </source>
</evidence>